<keyword evidence="1" id="KW-0175">Coiled coil</keyword>
<sequence>NGKKDKMLETIALAINQHAEEIKELQEEVIKLEKINKVEAGKN</sequence>
<evidence type="ECO:0000313" key="3">
    <source>
        <dbReference type="Proteomes" id="UP000789901"/>
    </source>
</evidence>
<dbReference type="Proteomes" id="UP000789901">
    <property type="component" value="Unassembled WGS sequence"/>
</dbReference>
<comment type="caution">
    <text evidence="2">The sequence shown here is derived from an EMBL/GenBank/DDBJ whole genome shotgun (WGS) entry which is preliminary data.</text>
</comment>
<dbReference type="EMBL" id="CAJVQB010023440">
    <property type="protein sequence ID" value="CAG8801857.1"/>
    <property type="molecule type" value="Genomic_DNA"/>
</dbReference>
<proteinExistence type="predicted"/>
<protein>
    <submittedName>
        <fullName evidence="2">35422_t:CDS:1</fullName>
    </submittedName>
</protein>
<accession>A0ABN7VVR1</accession>
<gene>
    <name evidence="2" type="ORF">GMARGA_LOCUS23286</name>
</gene>
<feature type="non-terminal residue" evidence="2">
    <location>
        <position position="1"/>
    </location>
</feature>
<evidence type="ECO:0000256" key="1">
    <source>
        <dbReference type="SAM" id="Coils"/>
    </source>
</evidence>
<feature type="coiled-coil region" evidence="1">
    <location>
        <begin position="8"/>
        <end position="42"/>
    </location>
</feature>
<evidence type="ECO:0000313" key="2">
    <source>
        <dbReference type="EMBL" id="CAG8801857.1"/>
    </source>
</evidence>
<reference evidence="2 3" key="1">
    <citation type="submission" date="2021-06" db="EMBL/GenBank/DDBJ databases">
        <authorList>
            <person name="Kallberg Y."/>
            <person name="Tangrot J."/>
            <person name="Rosling A."/>
        </authorList>
    </citation>
    <scope>NUCLEOTIDE SEQUENCE [LARGE SCALE GENOMIC DNA]</scope>
    <source>
        <strain evidence="2 3">120-4 pot B 10/14</strain>
    </source>
</reference>
<organism evidence="2 3">
    <name type="scientific">Gigaspora margarita</name>
    <dbReference type="NCBI Taxonomy" id="4874"/>
    <lineage>
        <taxon>Eukaryota</taxon>
        <taxon>Fungi</taxon>
        <taxon>Fungi incertae sedis</taxon>
        <taxon>Mucoromycota</taxon>
        <taxon>Glomeromycotina</taxon>
        <taxon>Glomeromycetes</taxon>
        <taxon>Diversisporales</taxon>
        <taxon>Gigasporaceae</taxon>
        <taxon>Gigaspora</taxon>
    </lineage>
</organism>
<name>A0ABN7VVR1_GIGMA</name>
<keyword evidence="3" id="KW-1185">Reference proteome</keyword>